<evidence type="ECO:0000313" key="1">
    <source>
        <dbReference type="EMBL" id="UUX91232.1"/>
    </source>
</evidence>
<dbReference type="KEGG" id="mend:L6E24_07530"/>
<name>A0A9E7PKZ7_9EURY</name>
<dbReference type="RefSeq" id="WP_257741384.1">
    <property type="nucleotide sequence ID" value="NZ_CP096115.1"/>
</dbReference>
<gene>
    <name evidence="1" type="ORF">L6E24_07530</name>
</gene>
<dbReference type="Proteomes" id="UP001060368">
    <property type="component" value="Chromosome"/>
</dbReference>
<dbReference type="EMBL" id="CP096115">
    <property type="protein sequence ID" value="UUX91232.1"/>
    <property type="molecule type" value="Genomic_DNA"/>
</dbReference>
<keyword evidence="2" id="KW-1185">Reference proteome</keyword>
<dbReference type="AlphaFoldDB" id="A0A9E7PKZ7"/>
<organism evidence="1 2">
    <name type="scientific">Methanoplanus endosymbiosus</name>
    <dbReference type="NCBI Taxonomy" id="33865"/>
    <lineage>
        <taxon>Archaea</taxon>
        <taxon>Methanobacteriati</taxon>
        <taxon>Methanobacteriota</taxon>
        <taxon>Stenosarchaea group</taxon>
        <taxon>Methanomicrobia</taxon>
        <taxon>Methanomicrobiales</taxon>
        <taxon>Methanomicrobiaceae</taxon>
        <taxon>Methanoplanus</taxon>
    </lineage>
</organism>
<dbReference type="GeneID" id="74307540"/>
<proteinExistence type="predicted"/>
<reference evidence="1" key="1">
    <citation type="submission" date="2022-04" db="EMBL/GenBank/DDBJ databases">
        <title>Complete genome of Methanoplanus endosymbiosus DSM 3599.</title>
        <authorList>
            <person name="Chen S.-C."/>
            <person name="You Y.-T."/>
            <person name="Zhou Y.-Z."/>
            <person name="Lai M.-C."/>
        </authorList>
    </citation>
    <scope>NUCLEOTIDE SEQUENCE</scope>
    <source>
        <strain evidence="1">DSM 3599</strain>
    </source>
</reference>
<sequence length="56" mass="6152">MDEDVISGETVSVALTGVAGVVPVHLCSQDYKCHKNSRQSEIVFFKMYTVDEIACT</sequence>
<accession>A0A9E7PKZ7</accession>
<evidence type="ECO:0000313" key="2">
    <source>
        <dbReference type="Proteomes" id="UP001060368"/>
    </source>
</evidence>
<protein>
    <submittedName>
        <fullName evidence="1">Uncharacterized protein</fullName>
    </submittedName>
</protein>